<name>A0ABV3N211_9GAMM</name>
<dbReference type="InterPro" id="IPR001387">
    <property type="entry name" value="Cro/C1-type_HTH"/>
</dbReference>
<evidence type="ECO:0000313" key="3">
    <source>
        <dbReference type="Proteomes" id="UP001554567"/>
    </source>
</evidence>
<protein>
    <submittedName>
        <fullName evidence="2">Helix-turn-helix transcriptional regulator</fullName>
    </submittedName>
</protein>
<gene>
    <name evidence="2" type="ORF">ABW286_11785</name>
</gene>
<proteinExistence type="predicted"/>
<dbReference type="Pfam" id="PF13443">
    <property type="entry name" value="HTH_26"/>
    <property type="match status" value="1"/>
</dbReference>
<dbReference type="PROSITE" id="PS50943">
    <property type="entry name" value="HTH_CROC1"/>
    <property type="match status" value="1"/>
</dbReference>
<evidence type="ECO:0000259" key="1">
    <source>
        <dbReference type="PROSITE" id="PS50943"/>
    </source>
</evidence>
<feature type="domain" description="HTH cro/C1-type" evidence="1">
    <location>
        <begin position="31"/>
        <end position="72"/>
    </location>
</feature>
<organism evidence="2 3">
    <name type="scientific">Erwinia papayae</name>
    <dbReference type="NCBI Taxonomy" id="206499"/>
    <lineage>
        <taxon>Bacteria</taxon>
        <taxon>Pseudomonadati</taxon>
        <taxon>Pseudomonadota</taxon>
        <taxon>Gammaproteobacteria</taxon>
        <taxon>Enterobacterales</taxon>
        <taxon>Erwiniaceae</taxon>
        <taxon>Erwinia</taxon>
    </lineage>
</organism>
<dbReference type="Gene3D" id="1.10.260.40">
    <property type="entry name" value="lambda repressor-like DNA-binding domains"/>
    <property type="match status" value="1"/>
</dbReference>
<dbReference type="InterPro" id="IPR010982">
    <property type="entry name" value="Lambda_DNA-bd_dom_sf"/>
</dbReference>
<dbReference type="RefSeq" id="WP_235192788.1">
    <property type="nucleotide sequence ID" value="NZ_JBFKZN010000005.1"/>
</dbReference>
<reference evidence="2 3" key="1">
    <citation type="submission" date="2024-07" db="EMBL/GenBank/DDBJ databases">
        <authorList>
            <person name="Dulla G.F.J."/>
            <person name="Delorm J.G."/>
        </authorList>
    </citation>
    <scope>NUCLEOTIDE SEQUENCE [LARGE SCALE GENOMIC DNA]</scope>
    <source>
        <strain evidence="2 3">JGD 233</strain>
    </source>
</reference>
<dbReference type="EMBL" id="JBFKZN010000005">
    <property type="protein sequence ID" value="MEW5289856.1"/>
    <property type="molecule type" value="Genomic_DNA"/>
</dbReference>
<evidence type="ECO:0000313" key="2">
    <source>
        <dbReference type="EMBL" id="MEW5289856.1"/>
    </source>
</evidence>
<comment type="caution">
    <text evidence="2">The sequence shown here is derived from an EMBL/GenBank/DDBJ whole genome shotgun (WGS) entry which is preliminary data.</text>
</comment>
<dbReference type="SUPFAM" id="SSF47413">
    <property type="entry name" value="lambda repressor-like DNA-binding domains"/>
    <property type="match status" value="1"/>
</dbReference>
<keyword evidence="3" id="KW-1185">Reference proteome</keyword>
<dbReference type="Proteomes" id="UP001554567">
    <property type="component" value="Unassembled WGS sequence"/>
</dbReference>
<accession>A0ABV3N211</accession>
<sequence length="211" mass="23880">MMKTSGIKRKSNIINNIEYLIRKTGENKTSLALHSGVTRTTLYKILEGKVNNVQNSTITRIADFFGVQCDVIEHYDIEELDKVDSTLSVVGNRNPAAVPMIPQSQLLPSMDMRIGQLVTQYPVTWAFEDGANLIALVVEQEIQKTFFPGDILILKRYSTLQDKQPCLFYNPGKGLYIREPHHARQEIAFSSVNDKLIGTIIEERLPENITE</sequence>